<name>A0A3F2S3E2_9STRA</name>
<protein>
    <submittedName>
        <fullName evidence="2">Uncharacterized protein</fullName>
    </submittedName>
</protein>
<dbReference type="EMBL" id="MBAD02001618">
    <property type="protein sequence ID" value="RLN53002.1"/>
    <property type="molecule type" value="Genomic_DNA"/>
</dbReference>
<organism evidence="2 3">
    <name type="scientific">Phytophthora kernoviae</name>
    <dbReference type="NCBI Taxonomy" id="325452"/>
    <lineage>
        <taxon>Eukaryota</taxon>
        <taxon>Sar</taxon>
        <taxon>Stramenopiles</taxon>
        <taxon>Oomycota</taxon>
        <taxon>Peronosporomycetes</taxon>
        <taxon>Peronosporales</taxon>
        <taxon>Peronosporaceae</taxon>
        <taxon>Phytophthora</taxon>
    </lineage>
</organism>
<dbReference type="OrthoDB" id="2152435at2759"/>
<gene>
    <name evidence="1" type="ORF">BBJ29_003012</name>
    <name evidence="2" type="ORF">BBP00_00000830</name>
</gene>
<dbReference type="Proteomes" id="UP000284657">
    <property type="component" value="Unassembled WGS sequence"/>
</dbReference>
<accession>A0A3F2S3E2</accession>
<dbReference type="EMBL" id="MBDO02000010">
    <property type="protein sequence ID" value="RLN68745.1"/>
    <property type="molecule type" value="Genomic_DNA"/>
</dbReference>
<evidence type="ECO:0000313" key="1">
    <source>
        <dbReference type="EMBL" id="RLN53002.1"/>
    </source>
</evidence>
<sequence>MRRRREAKEAKRKQEQLDAKQKILLYKLRKEQEAMLFERSAHVHDAAGEETSLPTPKEDLIERSRIAIEHAKAKRLRLQQMEERKQRQIINTEPEASR</sequence>
<dbReference type="Proteomes" id="UP000277300">
    <property type="component" value="Unassembled WGS sequence"/>
</dbReference>
<proteinExistence type="predicted"/>
<evidence type="ECO:0000313" key="3">
    <source>
        <dbReference type="Proteomes" id="UP000277300"/>
    </source>
</evidence>
<reference evidence="3 4" key="1">
    <citation type="submission" date="2018-07" db="EMBL/GenBank/DDBJ databases">
        <title>Genome sequencing of oomycete isolates from Chile give support for New Zealand origin for Phytophthora kernoviae and make available the first Nothophytophthora sp. genome.</title>
        <authorList>
            <person name="Studholme D.J."/>
            <person name="Sanfuentes E."/>
            <person name="Panda P."/>
            <person name="Hill R."/>
            <person name="Sambles C."/>
            <person name="Grant M."/>
            <person name="Williams N.M."/>
            <person name="Mcdougal R.L."/>
        </authorList>
    </citation>
    <scope>NUCLEOTIDE SEQUENCE [LARGE SCALE GENOMIC DNA]</scope>
    <source>
        <strain evidence="2">Chile6</strain>
        <strain evidence="1">Chile7</strain>
    </source>
</reference>
<dbReference type="AlphaFoldDB" id="A0A3F2S3E2"/>
<comment type="caution">
    <text evidence="2">The sequence shown here is derived from an EMBL/GenBank/DDBJ whole genome shotgun (WGS) entry which is preliminary data.</text>
</comment>
<evidence type="ECO:0000313" key="2">
    <source>
        <dbReference type="EMBL" id="RLN68745.1"/>
    </source>
</evidence>
<evidence type="ECO:0000313" key="4">
    <source>
        <dbReference type="Proteomes" id="UP000284657"/>
    </source>
</evidence>